<dbReference type="GeneID" id="93575214"/>
<name>A0A1L9UJ43_ASPBC</name>
<proteinExistence type="predicted"/>
<keyword evidence="1" id="KW-0732">Signal</keyword>
<dbReference type="RefSeq" id="XP_067478880.1">
    <property type="nucleotide sequence ID" value="XM_067622726.1"/>
</dbReference>
<evidence type="ECO:0000256" key="1">
    <source>
        <dbReference type="SAM" id="SignalP"/>
    </source>
</evidence>
<dbReference type="AlphaFoldDB" id="A0A1L9UJ43"/>
<dbReference type="Proteomes" id="UP000184499">
    <property type="component" value="Unassembled WGS sequence"/>
</dbReference>
<dbReference type="STRING" id="767769.A0A1L9UJ43"/>
<dbReference type="OrthoDB" id="2439692at2759"/>
<protein>
    <recommendedName>
        <fullName evidence="2">DUF7707 domain-containing protein</fullName>
    </recommendedName>
</protein>
<feature type="chain" id="PRO_5012092412" description="DUF7707 domain-containing protein" evidence="1">
    <location>
        <begin position="20"/>
        <end position="196"/>
    </location>
</feature>
<gene>
    <name evidence="3" type="ORF">ASPBRDRAFT_30044</name>
</gene>
<evidence type="ECO:0000313" key="4">
    <source>
        <dbReference type="Proteomes" id="UP000184499"/>
    </source>
</evidence>
<evidence type="ECO:0000313" key="3">
    <source>
        <dbReference type="EMBL" id="OJJ71632.1"/>
    </source>
</evidence>
<dbReference type="PANTHER" id="PTHR38118:SF2">
    <property type="entry name" value="CDP-ALCOHOL PHOSPHATIDYLTRANSFERASE PROTEIN"/>
    <property type="match status" value="1"/>
</dbReference>
<keyword evidence="4" id="KW-1185">Reference proteome</keyword>
<evidence type="ECO:0000259" key="2">
    <source>
        <dbReference type="Pfam" id="PF24808"/>
    </source>
</evidence>
<dbReference type="Pfam" id="PF24808">
    <property type="entry name" value="DUF7707"/>
    <property type="match status" value="1"/>
</dbReference>
<reference evidence="4" key="1">
    <citation type="journal article" date="2017" name="Genome Biol.">
        <title>Comparative genomics reveals high biological diversity and specific adaptations in the industrially and medically important fungal genus Aspergillus.</title>
        <authorList>
            <person name="de Vries R.P."/>
            <person name="Riley R."/>
            <person name="Wiebenga A."/>
            <person name="Aguilar-Osorio G."/>
            <person name="Amillis S."/>
            <person name="Uchima C.A."/>
            <person name="Anderluh G."/>
            <person name="Asadollahi M."/>
            <person name="Askin M."/>
            <person name="Barry K."/>
            <person name="Battaglia E."/>
            <person name="Bayram O."/>
            <person name="Benocci T."/>
            <person name="Braus-Stromeyer S.A."/>
            <person name="Caldana C."/>
            <person name="Canovas D."/>
            <person name="Cerqueira G.C."/>
            <person name="Chen F."/>
            <person name="Chen W."/>
            <person name="Choi C."/>
            <person name="Clum A."/>
            <person name="Dos Santos R.A."/>
            <person name="Damasio A.R."/>
            <person name="Diallinas G."/>
            <person name="Emri T."/>
            <person name="Fekete E."/>
            <person name="Flipphi M."/>
            <person name="Freyberg S."/>
            <person name="Gallo A."/>
            <person name="Gournas C."/>
            <person name="Habgood R."/>
            <person name="Hainaut M."/>
            <person name="Harispe M.L."/>
            <person name="Henrissat B."/>
            <person name="Hilden K.S."/>
            <person name="Hope R."/>
            <person name="Hossain A."/>
            <person name="Karabika E."/>
            <person name="Karaffa L."/>
            <person name="Karanyi Z."/>
            <person name="Krasevec N."/>
            <person name="Kuo A."/>
            <person name="Kusch H."/>
            <person name="LaButti K."/>
            <person name="Lagendijk E.L."/>
            <person name="Lapidus A."/>
            <person name="Levasseur A."/>
            <person name="Lindquist E."/>
            <person name="Lipzen A."/>
            <person name="Logrieco A.F."/>
            <person name="MacCabe A."/>
            <person name="Maekelae M.R."/>
            <person name="Malavazi I."/>
            <person name="Melin P."/>
            <person name="Meyer V."/>
            <person name="Mielnichuk N."/>
            <person name="Miskei M."/>
            <person name="Molnar A.P."/>
            <person name="Mule G."/>
            <person name="Ngan C.Y."/>
            <person name="Orejas M."/>
            <person name="Orosz E."/>
            <person name="Ouedraogo J.P."/>
            <person name="Overkamp K.M."/>
            <person name="Park H.-S."/>
            <person name="Perrone G."/>
            <person name="Piumi F."/>
            <person name="Punt P.J."/>
            <person name="Ram A.F."/>
            <person name="Ramon A."/>
            <person name="Rauscher S."/>
            <person name="Record E."/>
            <person name="Riano-Pachon D.M."/>
            <person name="Robert V."/>
            <person name="Roehrig J."/>
            <person name="Ruller R."/>
            <person name="Salamov A."/>
            <person name="Salih N.S."/>
            <person name="Samson R.A."/>
            <person name="Sandor E."/>
            <person name="Sanguinetti M."/>
            <person name="Schuetze T."/>
            <person name="Sepcic K."/>
            <person name="Shelest E."/>
            <person name="Sherlock G."/>
            <person name="Sophianopoulou V."/>
            <person name="Squina F.M."/>
            <person name="Sun H."/>
            <person name="Susca A."/>
            <person name="Todd R.B."/>
            <person name="Tsang A."/>
            <person name="Unkles S.E."/>
            <person name="van de Wiele N."/>
            <person name="van Rossen-Uffink D."/>
            <person name="Oliveira J.V."/>
            <person name="Vesth T.C."/>
            <person name="Visser J."/>
            <person name="Yu J.-H."/>
            <person name="Zhou M."/>
            <person name="Andersen M.R."/>
            <person name="Archer D.B."/>
            <person name="Baker S.E."/>
            <person name="Benoit I."/>
            <person name="Brakhage A.A."/>
            <person name="Braus G.H."/>
            <person name="Fischer R."/>
            <person name="Frisvad J.C."/>
            <person name="Goldman G.H."/>
            <person name="Houbraken J."/>
            <person name="Oakley B."/>
            <person name="Pocsi I."/>
            <person name="Scazzocchio C."/>
            <person name="Seiboth B."/>
            <person name="vanKuyk P.A."/>
            <person name="Wortman J."/>
            <person name="Dyer P.S."/>
            <person name="Grigoriev I.V."/>
        </authorList>
    </citation>
    <scope>NUCLEOTIDE SEQUENCE [LARGE SCALE GENOMIC DNA]</scope>
    <source>
        <strain evidence="4">CBS 101740 / IMI 381727 / IBT 21946</strain>
    </source>
</reference>
<dbReference type="PANTHER" id="PTHR38118">
    <property type="entry name" value="ANCHORED CELL WALL PROTEIN 11-RELATED"/>
    <property type="match status" value="1"/>
</dbReference>
<sequence>MLLLRSLIAIASLAGLVLSQNTSSIDPNSVPIDTRTSSDRVTIEQWCQSQTSSCPLLCYQLPNASGSPKENTCDAKTLQYQCICSNGLSPNASQYSQTIPYFVCTEQNDECVQKCNGDSSCQSDCRSEHPCGAQNPKRVNVTSTAASTTAAATTSLPPFTGVPDQGAAARPSTDLGQVYGLVVVVGAFLAGFTTLL</sequence>
<dbReference type="InterPro" id="IPR056124">
    <property type="entry name" value="DUF7707"/>
</dbReference>
<dbReference type="EMBL" id="KV878684">
    <property type="protein sequence ID" value="OJJ71632.1"/>
    <property type="molecule type" value="Genomic_DNA"/>
</dbReference>
<feature type="domain" description="DUF7707" evidence="2">
    <location>
        <begin position="24"/>
        <end position="136"/>
    </location>
</feature>
<feature type="signal peptide" evidence="1">
    <location>
        <begin position="1"/>
        <end position="19"/>
    </location>
</feature>
<dbReference type="OMA" id="KNPCGAQ"/>
<accession>A0A1L9UJ43</accession>
<dbReference type="VEuPathDB" id="FungiDB:ASPBRDRAFT_30044"/>
<organism evidence="3 4">
    <name type="scientific">Aspergillus brasiliensis (strain CBS 101740 / IMI 381727 / IBT 21946)</name>
    <dbReference type="NCBI Taxonomy" id="767769"/>
    <lineage>
        <taxon>Eukaryota</taxon>
        <taxon>Fungi</taxon>
        <taxon>Dikarya</taxon>
        <taxon>Ascomycota</taxon>
        <taxon>Pezizomycotina</taxon>
        <taxon>Eurotiomycetes</taxon>
        <taxon>Eurotiomycetidae</taxon>
        <taxon>Eurotiales</taxon>
        <taxon>Aspergillaceae</taxon>
        <taxon>Aspergillus</taxon>
        <taxon>Aspergillus subgen. Circumdati</taxon>
    </lineage>
</organism>